<protein>
    <submittedName>
        <fullName evidence="2">Uncharacterized protein</fullName>
    </submittedName>
</protein>
<keyword evidence="1" id="KW-0175">Coiled coil</keyword>
<proteinExistence type="predicted"/>
<dbReference type="EMBL" id="CAQQ02002918">
    <property type="status" value="NOT_ANNOTATED_CDS"/>
    <property type="molecule type" value="Genomic_DNA"/>
</dbReference>
<organism evidence="2 3">
    <name type="scientific">Megaselia scalaris</name>
    <name type="common">Humpbacked fly</name>
    <name type="synonym">Phora scalaris</name>
    <dbReference type="NCBI Taxonomy" id="36166"/>
    <lineage>
        <taxon>Eukaryota</taxon>
        <taxon>Metazoa</taxon>
        <taxon>Ecdysozoa</taxon>
        <taxon>Arthropoda</taxon>
        <taxon>Hexapoda</taxon>
        <taxon>Insecta</taxon>
        <taxon>Pterygota</taxon>
        <taxon>Neoptera</taxon>
        <taxon>Endopterygota</taxon>
        <taxon>Diptera</taxon>
        <taxon>Brachycera</taxon>
        <taxon>Muscomorpha</taxon>
        <taxon>Platypezoidea</taxon>
        <taxon>Phoridae</taxon>
        <taxon>Megaseliini</taxon>
        <taxon>Megaselia</taxon>
    </lineage>
</organism>
<sequence>MEIYEQKLKGFQEKTDSLEEENKFLQKQLFEKVQQIEILEIKRNEEFENNISEKENKLYQLQQQILKLEEHQKLSFICFEGMVNWLLGKVYFWKVP</sequence>
<dbReference type="EnsemblMetazoa" id="MESCA008775-RA">
    <property type="protein sequence ID" value="MESCA008775-PA"/>
    <property type="gene ID" value="MESCA008775"/>
</dbReference>
<reference evidence="2" key="2">
    <citation type="submission" date="2015-06" db="UniProtKB">
        <authorList>
            <consortium name="EnsemblMetazoa"/>
        </authorList>
    </citation>
    <scope>IDENTIFICATION</scope>
</reference>
<evidence type="ECO:0000313" key="2">
    <source>
        <dbReference type="EnsemblMetazoa" id="MESCA008775-PA"/>
    </source>
</evidence>
<reference evidence="3" key="1">
    <citation type="submission" date="2013-02" db="EMBL/GenBank/DDBJ databases">
        <authorList>
            <person name="Hughes D."/>
        </authorList>
    </citation>
    <scope>NUCLEOTIDE SEQUENCE</scope>
    <source>
        <strain>Durham</strain>
        <strain evidence="3">NC isolate 2 -- Noor lab</strain>
    </source>
</reference>
<name>T1GY54_MEGSC</name>
<keyword evidence="3" id="KW-1185">Reference proteome</keyword>
<evidence type="ECO:0000256" key="1">
    <source>
        <dbReference type="SAM" id="Coils"/>
    </source>
</evidence>
<dbReference type="AlphaFoldDB" id="T1GY54"/>
<feature type="coiled-coil region" evidence="1">
    <location>
        <begin position="1"/>
        <end position="71"/>
    </location>
</feature>
<dbReference type="HOGENOM" id="CLU_2362128_0_0_1"/>
<evidence type="ECO:0000313" key="3">
    <source>
        <dbReference type="Proteomes" id="UP000015102"/>
    </source>
</evidence>
<accession>T1GY54</accession>
<dbReference type="Proteomes" id="UP000015102">
    <property type="component" value="Unassembled WGS sequence"/>
</dbReference>